<proteinExistence type="predicted"/>
<keyword evidence="1" id="KW-0436">Ligase</keyword>
<dbReference type="RefSeq" id="WP_110681128.1">
    <property type="nucleotide sequence ID" value="NZ_QJRX01000002.1"/>
</dbReference>
<dbReference type="GO" id="GO:0016874">
    <property type="term" value="F:ligase activity"/>
    <property type="evidence" value="ECO:0007669"/>
    <property type="project" value="UniProtKB-KW"/>
</dbReference>
<reference evidence="1 2" key="1">
    <citation type="submission" date="2018-06" db="EMBL/GenBank/DDBJ databases">
        <title>Pseudomonas diversity within urban Lake Michigan freshwaters.</title>
        <authorList>
            <person name="Batrich M."/>
            <person name="Hatzopoulos T."/>
            <person name="Putonti C."/>
        </authorList>
    </citation>
    <scope>NUCLEOTIDE SEQUENCE [LARGE SCALE GENOMIC DNA]</scope>
    <source>
        <strain evidence="1 2">MB-090714</strain>
    </source>
</reference>
<dbReference type="OrthoDB" id="5540889at2"/>
<gene>
    <name evidence="1" type="ORF">DMO17_04590</name>
</gene>
<sequence length="211" mass="23497">MRLLDRQDAPAATLPCVLRDHPEWHLGRERYWLWSIAVDCPAVLQRLQAVRALLGDWLHPPGARQAHVTLFVCGFATATAQLDDDITPAVLETQRRALEKLSMAPFALHIGGLDSFASAAFLAVHDSGRLEHLRGELAKHSKEVRQAPYVPHLTAGLYRQAIARQTWLEHTRPLHDCPPLALPVRELQLLSYAAAETQGALRLEARVRLAG</sequence>
<comment type="caution">
    <text evidence="1">The sequence shown here is derived from an EMBL/GenBank/DDBJ whole genome shotgun (WGS) entry which is preliminary data.</text>
</comment>
<protein>
    <submittedName>
        <fullName evidence="1">2'-5' RNA ligase</fullName>
    </submittedName>
</protein>
<dbReference type="InterPro" id="IPR009097">
    <property type="entry name" value="Cyclic_Pdiesterase"/>
</dbReference>
<dbReference type="SUPFAM" id="SSF55144">
    <property type="entry name" value="LigT-like"/>
    <property type="match status" value="1"/>
</dbReference>
<dbReference type="AlphaFoldDB" id="A0A2V4LFL1"/>
<evidence type="ECO:0000313" key="2">
    <source>
        <dbReference type="Proteomes" id="UP000248146"/>
    </source>
</evidence>
<dbReference type="Gene3D" id="3.90.1140.10">
    <property type="entry name" value="Cyclic phosphodiesterase"/>
    <property type="match status" value="1"/>
</dbReference>
<name>A0A2V4LFL1_AQUAC</name>
<organism evidence="1 2">
    <name type="scientific">Aquipseudomonas alcaligenes</name>
    <name type="common">Pseudomonas alcaligenes</name>
    <dbReference type="NCBI Taxonomy" id="43263"/>
    <lineage>
        <taxon>Bacteria</taxon>
        <taxon>Pseudomonadati</taxon>
        <taxon>Pseudomonadota</taxon>
        <taxon>Gammaproteobacteria</taxon>
        <taxon>Pseudomonadales</taxon>
        <taxon>Pseudomonadaceae</taxon>
        <taxon>Aquipseudomonas</taxon>
    </lineage>
</organism>
<dbReference type="EMBL" id="QJRX01000002">
    <property type="protein sequence ID" value="PYC28462.1"/>
    <property type="molecule type" value="Genomic_DNA"/>
</dbReference>
<dbReference type="Pfam" id="PF13563">
    <property type="entry name" value="2_5_RNA_ligase2"/>
    <property type="match status" value="1"/>
</dbReference>
<dbReference type="Proteomes" id="UP000248146">
    <property type="component" value="Unassembled WGS sequence"/>
</dbReference>
<accession>A0A2V4LFL1</accession>
<evidence type="ECO:0000313" key="1">
    <source>
        <dbReference type="EMBL" id="PYC28462.1"/>
    </source>
</evidence>